<dbReference type="EMBL" id="QPFP01000042">
    <property type="protein sequence ID" value="TEB27205.1"/>
    <property type="molecule type" value="Genomic_DNA"/>
</dbReference>
<keyword evidence="3" id="KW-1185">Reference proteome</keyword>
<evidence type="ECO:0000313" key="2">
    <source>
        <dbReference type="EMBL" id="TEB27205.1"/>
    </source>
</evidence>
<comment type="caution">
    <text evidence="2">The sequence shown here is derived from an EMBL/GenBank/DDBJ whole genome shotgun (WGS) entry which is preliminary data.</text>
</comment>
<evidence type="ECO:0000256" key="1">
    <source>
        <dbReference type="SAM" id="MobiDB-lite"/>
    </source>
</evidence>
<name>A0A4Y7SZD0_COPMI</name>
<feature type="compositionally biased region" description="Polar residues" evidence="1">
    <location>
        <begin position="187"/>
        <end position="200"/>
    </location>
</feature>
<sequence>MASRDPFFVASKLTAHLNNFRILIEDPQPPRAVTCAQAEKTIRAVLDDFNEAIRSPAFATSPYGLQMSQALRFIATFAKPQTEEAVSAIITSPPPYKSTEEWTEALECPSSLFAYRQELVPADNPHHPSQATEGPTRSLQSQAATPAPTQTCPSANPAPAHQPRSTQSSTPQSPGLIQRADNRDPKTPTTSNRAAGQAQTHRQHGGEVLVEAHRGRQERRGRSHDKRKVAQEHSNDRSPNSQETPRKRPRAHHVTLTDPEDSSDQSEPQNKLPKGQRHSSHAGKQVRSPSLKRYLSITTTPPCGFDGLNPPTFTPFECTPSFVHPTPLISRDTDVFDPQLEATTRATRSKTRQHIPTPRPPPKHPRQQAAIKRPTSSTSANADAAGRSCKKPLATTTSPANPPSPPPTTTRNPQASAPARVPRPSDDRHLRAVTSRTEAHSTTSGPPPPLDHLVHLHTEHLAQLDAIALAYDKVAISLMATKQEIAQTLLRMDSTLHVRSRLLIGTLGAYEAALDICPADQLPRVHPTHDLHPHRPPHPYPFDLHSFYTSMASQVFQFHMLYIYFIGNLERPNCRNLIAWAQEQNPDVLEWHRAALMEQVHYGLAHYGEFFDLNLLVKVLERWTP</sequence>
<feature type="compositionally biased region" description="Polar residues" evidence="1">
    <location>
        <begin position="434"/>
        <end position="444"/>
    </location>
</feature>
<evidence type="ECO:0000313" key="3">
    <source>
        <dbReference type="Proteomes" id="UP000298030"/>
    </source>
</evidence>
<feature type="region of interest" description="Disordered" evidence="1">
    <location>
        <begin position="344"/>
        <end position="451"/>
    </location>
</feature>
<gene>
    <name evidence="2" type="ORF">FA13DRAFT_1795017</name>
</gene>
<proteinExistence type="predicted"/>
<reference evidence="2 3" key="1">
    <citation type="journal article" date="2019" name="Nat. Ecol. Evol.">
        <title>Megaphylogeny resolves global patterns of mushroom evolution.</title>
        <authorList>
            <person name="Varga T."/>
            <person name="Krizsan K."/>
            <person name="Foldi C."/>
            <person name="Dima B."/>
            <person name="Sanchez-Garcia M."/>
            <person name="Sanchez-Ramirez S."/>
            <person name="Szollosi G.J."/>
            <person name="Szarkandi J.G."/>
            <person name="Papp V."/>
            <person name="Albert L."/>
            <person name="Andreopoulos W."/>
            <person name="Angelini C."/>
            <person name="Antonin V."/>
            <person name="Barry K.W."/>
            <person name="Bougher N.L."/>
            <person name="Buchanan P."/>
            <person name="Buyck B."/>
            <person name="Bense V."/>
            <person name="Catcheside P."/>
            <person name="Chovatia M."/>
            <person name="Cooper J."/>
            <person name="Damon W."/>
            <person name="Desjardin D."/>
            <person name="Finy P."/>
            <person name="Geml J."/>
            <person name="Haridas S."/>
            <person name="Hughes K."/>
            <person name="Justo A."/>
            <person name="Karasinski D."/>
            <person name="Kautmanova I."/>
            <person name="Kiss B."/>
            <person name="Kocsube S."/>
            <person name="Kotiranta H."/>
            <person name="LaButti K.M."/>
            <person name="Lechner B.E."/>
            <person name="Liimatainen K."/>
            <person name="Lipzen A."/>
            <person name="Lukacs Z."/>
            <person name="Mihaltcheva S."/>
            <person name="Morgado L.N."/>
            <person name="Niskanen T."/>
            <person name="Noordeloos M.E."/>
            <person name="Ohm R.A."/>
            <person name="Ortiz-Santana B."/>
            <person name="Ovrebo C."/>
            <person name="Racz N."/>
            <person name="Riley R."/>
            <person name="Savchenko A."/>
            <person name="Shiryaev A."/>
            <person name="Soop K."/>
            <person name="Spirin V."/>
            <person name="Szebenyi C."/>
            <person name="Tomsovsky M."/>
            <person name="Tulloss R.E."/>
            <person name="Uehling J."/>
            <person name="Grigoriev I.V."/>
            <person name="Vagvolgyi C."/>
            <person name="Papp T."/>
            <person name="Martin F.M."/>
            <person name="Miettinen O."/>
            <person name="Hibbett D.S."/>
            <person name="Nagy L.G."/>
        </authorList>
    </citation>
    <scope>NUCLEOTIDE SEQUENCE [LARGE SCALE GENOMIC DNA]</scope>
    <source>
        <strain evidence="2 3">FP101781</strain>
    </source>
</reference>
<feature type="compositionally biased region" description="Low complexity" evidence="1">
    <location>
        <begin position="165"/>
        <end position="174"/>
    </location>
</feature>
<protein>
    <submittedName>
        <fullName evidence="2">Uncharacterized protein</fullName>
    </submittedName>
</protein>
<accession>A0A4Y7SZD0</accession>
<organism evidence="2 3">
    <name type="scientific">Coprinellus micaceus</name>
    <name type="common">Glistening ink-cap mushroom</name>
    <name type="synonym">Coprinus micaceus</name>
    <dbReference type="NCBI Taxonomy" id="71717"/>
    <lineage>
        <taxon>Eukaryota</taxon>
        <taxon>Fungi</taxon>
        <taxon>Dikarya</taxon>
        <taxon>Basidiomycota</taxon>
        <taxon>Agaricomycotina</taxon>
        <taxon>Agaricomycetes</taxon>
        <taxon>Agaricomycetidae</taxon>
        <taxon>Agaricales</taxon>
        <taxon>Agaricineae</taxon>
        <taxon>Psathyrellaceae</taxon>
        <taxon>Coprinellus</taxon>
    </lineage>
</organism>
<feature type="compositionally biased region" description="Polar residues" evidence="1">
    <location>
        <begin position="127"/>
        <end position="154"/>
    </location>
</feature>
<feature type="compositionally biased region" description="Basic and acidic residues" evidence="1">
    <location>
        <begin position="210"/>
        <end position="220"/>
    </location>
</feature>
<dbReference type="Proteomes" id="UP000298030">
    <property type="component" value="Unassembled WGS sequence"/>
</dbReference>
<dbReference type="AlphaFoldDB" id="A0A4Y7SZD0"/>
<feature type="region of interest" description="Disordered" evidence="1">
    <location>
        <begin position="122"/>
        <end position="291"/>
    </location>
</feature>